<evidence type="ECO:0000256" key="1">
    <source>
        <dbReference type="SAM" id="Phobius"/>
    </source>
</evidence>
<evidence type="ECO:0000313" key="2">
    <source>
        <dbReference type="EMBL" id="PWU69452.1"/>
    </source>
</evidence>
<dbReference type="OrthoDB" id="2703555at2"/>
<dbReference type="Proteomes" id="UP000245624">
    <property type="component" value="Unassembled WGS sequence"/>
</dbReference>
<keyword evidence="1" id="KW-0812">Transmembrane</keyword>
<dbReference type="EMBL" id="QGTD01000005">
    <property type="protein sequence ID" value="PWU69452.1"/>
    <property type="molecule type" value="Genomic_DNA"/>
</dbReference>
<protein>
    <recommendedName>
        <fullName evidence="4">Pilus assembly protein</fullName>
    </recommendedName>
</protein>
<name>A0A317L0Y9_9BACI</name>
<feature type="transmembrane region" description="Helical" evidence="1">
    <location>
        <begin position="20"/>
        <end position="46"/>
    </location>
</feature>
<keyword evidence="3" id="KW-1185">Reference proteome</keyword>
<comment type="caution">
    <text evidence="2">The sequence shown here is derived from an EMBL/GenBank/DDBJ whole genome shotgun (WGS) entry which is preliminary data.</text>
</comment>
<evidence type="ECO:0000313" key="3">
    <source>
        <dbReference type="Proteomes" id="UP000245624"/>
    </source>
</evidence>
<reference evidence="2 3" key="1">
    <citation type="submission" date="2018-05" db="EMBL/GenBank/DDBJ databases">
        <title>Genomic analysis of Gracilibacillus dipsosauri DD1 reveals novel features of a salt-tolerant amylase.</title>
        <authorList>
            <person name="Deutch C.E."/>
            <person name="Yang S."/>
        </authorList>
    </citation>
    <scope>NUCLEOTIDE SEQUENCE [LARGE SCALE GENOMIC DNA]</scope>
    <source>
        <strain evidence="2 3">DD1</strain>
    </source>
</reference>
<evidence type="ECO:0008006" key="4">
    <source>
        <dbReference type="Google" id="ProtNLM"/>
    </source>
</evidence>
<keyword evidence="1" id="KW-1133">Transmembrane helix</keyword>
<dbReference type="AlphaFoldDB" id="A0A317L0Y9"/>
<accession>A0A317L0Y9</accession>
<organism evidence="2 3">
    <name type="scientific">Gracilibacillus dipsosauri</name>
    <dbReference type="NCBI Taxonomy" id="178340"/>
    <lineage>
        <taxon>Bacteria</taxon>
        <taxon>Bacillati</taxon>
        <taxon>Bacillota</taxon>
        <taxon>Bacilli</taxon>
        <taxon>Bacillales</taxon>
        <taxon>Bacillaceae</taxon>
        <taxon>Gracilibacillus</taxon>
    </lineage>
</organism>
<keyword evidence="1" id="KW-0472">Membrane</keyword>
<sequence length="208" mass="23399">MFLSFHKHWKSFKKSEKGMFTIEASLIFPTIFIVTLALILFSLVVYEKVVVYEKAHLIAERTSFTWDNSKKDFETGEFAENQYTTMSGGDGLYWRTNYIGQQIIQKFLKTGGLGGAAGAKMERARTNGSAMFASGDVEIEEPSSVGFDRRIRVTVSGNLKLPDFVDFIADEDFAVTVTASVKDPVELIRTTDFVIYYGKEIMGYIGSR</sequence>
<proteinExistence type="predicted"/>
<dbReference type="RefSeq" id="WP_109983690.1">
    <property type="nucleotide sequence ID" value="NZ_QGTD01000005.1"/>
</dbReference>
<gene>
    <name evidence="2" type="ORF">DLJ74_05615</name>
</gene>